<accession>A0A1K2H6M8</accession>
<evidence type="ECO:0000256" key="6">
    <source>
        <dbReference type="ARBA" id="ARBA00022692"/>
    </source>
</evidence>
<keyword evidence="4" id="KW-1003">Cell membrane</keyword>
<sequence length="233" mass="25387">MEEYVLNILKGSVLTLEVALGSLLVAVVLGLLGATAKLSQNKLLNWLAGIYSTVIRGIPDLVLMLLIFYGGQILLNLLLESVGYTEYVEINPFVAGVLTIGFIYGAYMTETFRGAIMAIPKGQMEAGLAFGMSNTRVFFRITVPQMIRLALPSFTNNWLVLIKATALVSILGLPDMTMLAKQAASAARGITPMAPMLFFLFTGAIYLAFTTISLVVLKQLDKKYSMGVRRGEF</sequence>
<evidence type="ECO:0000256" key="9">
    <source>
        <dbReference type="RuleBase" id="RU363032"/>
    </source>
</evidence>
<feature type="transmembrane region" description="Helical" evidence="9">
    <location>
        <begin position="154"/>
        <end position="173"/>
    </location>
</feature>
<name>A0A1K2H6M8_9NEIS</name>
<dbReference type="Pfam" id="PF00528">
    <property type="entry name" value="BPD_transp_1"/>
    <property type="match status" value="1"/>
</dbReference>
<proteinExistence type="inferred from homology"/>
<keyword evidence="12" id="KW-1185">Reference proteome</keyword>
<feature type="transmembrane region" description="Helical" evidence="9">
    <location>
        <begin position="12"/>
        <end position="34"/>
    </location>
</feature>
<dbReference type="PANTHER" id="PTHR30133:SF4">
    <property type="entry name" value="ARGININE_ORNITHINE TRANSPORT PROTEIN AOTQ"/>
    <property type="match status" value="1"/>
</dbReference>
<dbReference type="RefSeq" id="WP_072427055.1">
    <property type="nucleotide sequence ID" value="NZ_FPKR01000002.1"/>
</dbReference>
<evidence type="ECO:0000256" key="1">
    <source>
        <dbReference type="ARBA" id="ARBA00004429"/>
    </source>
</evidence>
<dbReference type="Proteomes" id="UP000186513">
    <property type="component" value="Unassembled WGS sequence"/>
</dbReference>
<feature type="transmembrane region" description="Helical" evidence="9">
    <location>
        <begin position="90"/>
        <end position="107"/>
    </location>
</feature>
<evidence type="ECO:0000256" key="2">
    <source>
        <dbReference type="ARBA" id="ARBA00010072"/>
    </source>
</evidence>
<feature type="transmembrane region" description="Helical" evidence="9">
    <location>
        <begin position="46"/>
        <end position="70"/>
    </location>
</feature>
<evidence type="ECO:0000256" key="5">
    <source>
        <dbReference type="ARBA" id="ARBA00022519"/>
    </source>
</evidence>
<dbReference type="SUPFAM" id="SSF161098">
    <property type="entry name" value="MetI-like"/>
    <property type="match status" value="1"/>
</dbReference>
<evidence type="ECO:0000256" key="8">
    <source>
        <dbReference type="ARBA" id="ARBA00023136"/>
    </source>
</evidence>
<dbReference type="AlphaFoldDB" id="A0A1K2H6M8"/>
<protein>
    <submittedName>
        <fullName evidence="11">Arginine/ornithine transport system permease protein</fullName>
    </submittedName>
</protein>
<dbReference type="STRING" id="1121279.SAMN02745887_00506"/>
<feature type="transmembrane region" description="Helical" evidence="9">
    <location>
        <begin position="193"/>
        <end position="217"/>
    </location>
</feature>
<dbReference type="InterPro" id="IPR010065">
    <property type="entry name" value="AA_ABC_transptr_permease_3TM"/>
</dbReference>
<dbReference type="OrthoDB" id="7026155at2"/>
<dbReference type="CDD" id="cd06261">
    <property type="entry name" value="TM_PBP2"/>
    <property type="match status" value="1"/>
</dbReference>
<dbReference type="InterPro" id="IPR051613">
    <property type="entry name" value="ABC_transp_permease_HisMQ"/>
</dbReference>
<dbReference type="EMBL" id="FPKR01000002">
    <property type="protein sequence ID" value="SFZ71993.1"/>
    <property type="molecule type" value="Genomic_DNA"/>
</dbReference>
<feature type="domain" description="ABC transmembrane type-1" evidence="10">
    <location>
        <begin position="12"/>
        <end position="218"/>
    </location>
</feature>
<evidence type="ECO:0000256" key="3">
    <source>
        <dbReference type="ARBA" id="ARBA00022448"/>
    </source>
</evidence>
<dbReference type="GO" id="GO:0043190">
    <property type="term" value="C:ATP-binding cassette (ABC) transporter complex"/>
    <property type="evidence" value="ECO:0007669"/>
    <property type="project" value="InterPro"/>
</dbReference>
<keyword evidence="7 9" id="KW-1133">Transmembrane helix</keyword>
<gene>
    <name evidence="11" type="ORF">SAMN02745887_00506</name>
</gene>
<comment type="similarity">
    <text evidence="2">Belongs to the binding-protein-dependent transport system permease family. HisMQ subfamily.</text>
</comment>
<dbReference type="InterPro" id="IPR000515">
    <property type="entry name" value="MetI-like"/>
</dbReference>
<dbReference type="Gene3D" id="1.10.3720.10">
    <property type="entry name" value="MetI-like"/>
    <property type="match status" value="1"/>
</dbReference>
<dbReference type="PROSITE" id="PS50928">
    <property type="entry name" value="ABC_TM1"/>
    <property type="match status" value="1"/>
</dbReference>
<keyword evidence="5" id="KW-0997">Cell inner membrane</keyword>
<evidence type="ECO:0000313" key="11">
    <source>
        <dbReference type="EMBL" id="SFZ71993.1"/>
    </source>
</evidence>
<organism evidence="11 12">
    <name type="scientific">Chitinimonas taiwanensis DSM 18899</name>
    <dbReference type="NCBI Taxonomy" id="1121279"/>
    <lineage>
        <taxon>Bacteria</taxon>
        <taxon>Pseudomonadati</taxon>
        <taxon>Pseudomonadota</taxon>
        <taxon>Betaproteobacteria</taxon>
        <taxon>Neisseriales</taxon>
        <taxon>Chitinibacteraceae</taxon>
        <taxon>Chitinimonas</taxon>
    </lineage>
</organism>
<reference evidence="11 12" key="1">
    <citation type="submission" date="2016-11" db="EMBL/GenBank/DDBJ databases">
        <authorList>
            <person name="Jaros S."/>
            <person name="Januszkiewicz K."/>
            <person name="Wedrychowicz H."/>
        </authorList>
    </citation>
    <scope>NUCLEOTIDE SEQUENCE [LARGE SCALE GENOMIC DNA]</scope>
    <source>
        <strain evidence="11 12">DSM 18899</strain>
    </source>
</reference>
<dbReference type="InterPro" id="IPR035906">
    <property type="entry name" value="MetI-like_sf"/>
</dbReference>
<comment type="subcellular location">
    <subcellularLocation>
        <location evidence="1">Cell inner membrane</location>
        <topology evidence="1">Multi-pass membrane protein</topology>
    </subcellularLocation>
    <subcellularLocation>
        <location evidence="9">Cell membrane</location>
        <topology evidence="9">Multi-pass membrane protein</topology>
    </subcellularLocation>
</comment>
<evidence type="ECO:0000313" key="12">
    <source>
        <dbReference type="Proteomes" id="UP000186513"/>
    </source>
</evidence>
<evidence type="ECO:0000256" key="4">
    <source>
        <dbReference type="ARBA" id="ARBA00022475"/>
    </source>
</evidence>
<dbReference type="PANTHER" id="PTHR30133">
    <property type="entry name" value="CATIONIC AMINO ACID TRANSPORTER, MEMBRANE COMPONENT"/>
    <property type="match status" value="1"/>
</dbReference>
<dbReference type="GO" id="GO:0022857">
    <property type="term" value="F:transmembrane transporter activity"/>
    <property type="evidence" value="ECO:0007669"/>
    <property type="project" value="InterPro"/>
</dbReference>
<keyword evidence="6 9" id="KW-0812">Transmembrane</keyword>
<evidence type="ECO:0000259" key="10">
    <source>
        <dbReference type="PROSITE" id="PS50928"/>
    </source>
</evidence>
<keyword evidence="3 9" id="KW-0813">Transport</keyword>
<evidence type="ECO:0000256" key="7">
    <source>
        <dbReference type="ARBA" id="ARBA00022989"/>
    </source>
</evidence>
<dbReference type="NCBIfam" id="TIGR01726">
    <property type="entry name" value="HEQRo_perm_3TM"/>
    <property type="match status" value="1"/>
</dbReference>
<keyword evidence="8 9" id="KW-0472">Membrane</keyword>